<gene>
    <name evidence="16" type="ORF">JYZ213_LOCUS13357</name>
</gene>
<evidence type="ECO:0000256" key="5">
    <source>
        <dbReference type="ARBA" id="ARBA00022723"/>
    </source>
</evidence>
<keyword evidence="11 13" id="KW-0440">LIM domain</keyword>
<evidence type="ECO:0000256" key="6">
    <source>
        <dbReference type="ARBA" id="ARBA00022729"/>
    </source>
</evidence>
<dbReference type="PROSITE" id="PS50023">
    <property type="entry name" value="LIM_DOMAIN_2"/>
    <property type="match status" value="3"/>
</dbReference>
<dbReference type="EMBL" id="CAJNOG010000107">
    <property type="protein sequence ID" value="CAF0952073.1"/>
    <property type="molecule type" value="Genomic_DNA"/>
</dbReference>
<evidence type="ECO:0000313" key="17">
    <source>
        <dbReference type="Proteomes" id="UP000663845"/>
    </source>
</evidence>
<keyword evidence="10" id="KW-0811">Translocation</keyword>
<keyword evidence="8 13" id="KW-0862">Zinc</keyword>
<evidence type="ECO:0000256" key="8">
    <source>
        <dbReference type="ARBA" id="ARBA00022833"/>
    </source>
</evidence>
<dbReference type="SMART" id="SM00132">
    <property type="entry name" value="LIM"/>
    <property type="match status" value="3"/>
</dbReference>
<evidence type="ECO:0000313" key="16">
    <source>
        <dbReference type="EMBL" id="CAF0952073.1"/>
    </source>
</evidence>
<keyword evidence="6" id="KW-0732">Signal</keyword>
<reference evidence="16" key="1">
    <citation type="submission" date="2021-02" db="EMBL/GenBank/DDBJ databases">
        <authorList>
            <person name="Nowell W R."/>
        </authorList>
    </citation>
    <scope>NUCLEOTIDE SEQUENCE</scope>
</reference>
<feature type="region of interest" description="Disordered" evidence="14">
    <location>
        <begin position="698"/>
        <end position="717"/>
    </location>
</feature>
<evidence type="ECO:0000256" key="12">
    <source>
        <dbReference type="ARBA" id="ARBA00023180"/>
    </source>
</evidence>
<accession>A0A814DEN6</accession>
<evidence type="ECO:0000256" key="10">
    <source>
        <dbReference type="ARBA" id="ARBA00023010"/>
    </source>
</evidence>
<keyword evidence="9" id="KW-0653">Protein transport</keyword>
<name>A0A814DEN6_9BILA</name>
<dbReference type="InterPro" id="IPR016024">
    <property type="entry name" value="ARM-type_fold"/>
</dbReference>
<evidence type="ECO:0000256" key="3">
    <source>
        <dbReference type="ARBA" id="ARBA00015352"/>
    </source>
</evidence>
<comment type="caution">
    <text evidence="16">The sequence shown here is derived from an EMBL/GenBank/DDBJ whole genome shotgun (WGS) entry which is preliminary data.</text>
</comment>
<dbReference type="GO" id="GO:0015031">
    <property type="term" value="P:protein transport"/>
    <property type="evidence" value="ECO:0007669"/>
    <property type="project" value="UniProtKB-KW"/>
</dbReference>
<feature type="domain" description="LIM zinc-binding" evidence="15">
    <location>
        <begin position="156"/>
        <end position="218"/>
    </location>
</feature>
<organism evidence="16 17">
    <name type="scientific">Adineta steineri</name>
    <dbReference type="NCBI Taxonomy" id="433720"/>
    <lineage>
        <taxon>Eukaryota</taxon>
        <taxon>Metazoa</taxon>
        <taxon>Spiralia</taxon>
        <taxon>Gnathifera</taxon>
        <taxon>Rotifera</taxon>
        <taxon>Eurotatoria</taxon>
        <taxon>Bdelloidea</taxon>
        <taxon>Adinetida</taxon>
        <taxon>Adinetidae</taxon>
        <taxon>Adineta</taxon>
    </lineage>
</organism>
<evidence type="ECO:0000256" key="4">
    <source>
        <dbReference type="ARBA" id="ARBA00022448"/>
    </source>
</evidence>
<proteinExistence type="inferred from homology"/>
<feature type="domain" description="LIM zinc-binding" evidence="15">
    <location>
        <begin position="82"/>
        <end position="143"/>
    </location>
</feature>
<dbReference type="Pfam" id="PF00412">
    <property type="entry name" value="LIM"/>
    <property type="match status" value="3"/>
</dbReference>
<dbReference type="SUPFAM" id="SSF57716">
    <property type="entry name" value="Glucocorticoid receptor-like (DNA-binding domain)"/>
    <property type="match status" value="1"/>
</dbReference>
<comment type="similarity">
    <text evidence="2">Belongs to the SIL1 family.</text>
</comment>
<keyword evidence="4" id="KW-0813">Transport</keyword>
<evidence type="ECO:0000256" key="2">
    <source>
        <dbReference type="ARBA" id="ARBA00010588"/>
    </source>
</evidence>
<dbReference type="InterPro" id="IPR001781">
    <property type="entry name" value="Znf_LIM"/>
</dbReference>
<dbReference type="Gene3D" id="2.10.110.10">
    <property type="entry name" value="Cysteine Rich Protein"/>
    <property type="match status" value="3"/>
</dbReference>
<dbReference type="GO" id="GO:0000774">
    <property type="term" value="F:adenyl-nucleotide exchange factor activity"/>
    <property type="evidence" value="ECO:0007669"/>
    <property type="project" value="TreeGrafter"/>
</dbReference>
<evidence type="ECO:0000256" key="11">
    <source>
        <dbReference type="ARBA" id="ARBA00023038"/>
    </source>
</evidence>
<keyword evidence="12" id="KW-0325">Glycoprotein</keyword>
<keyword evidence="7" id="KW-0256">Endoplasmic reticulum</keyword>
<evidence type="ECO:0000256" key="14">
    <source>
        <dbReference type="SAM" id="MobiDB-lite"/>
    </source>
</evidence>
<sequence>MCELKKNLLIKKNFNCKKCNNYFKHEEHIALFKQHQYHFHCFLCLNCKKQLSHESFYFDENLHLDISNPQVYCEICYLKRYSSCLKCNEIFTPLSIIIEFQGEKYHNECFICSKCEVILRNQIFYLKNYFLYCHQCMNEIEPCIMTLKSLEILNDYQCKKCRRNFLEGETISMYENDYYHSNCFRCENCEKLLIDQGCFRQENGFLYCLNCHIDNGPHCTIFVIISLTCGSLSSNPIRTQQSDESFVQNKEQFIPTNEWQNVKEGQAVPPGLHVRLNLETGAREAKLLDNDNKEQSTSNDMIPISTDVDEQERISKENLERAFANLDFTKDDVITDQKHEDEVKAKFRGYDELKKDFESINMKVQTDQEILTDLMNKLRATDNNEDRKTILTDLEYYLHQYDNAIFFADNNGLELLMQLLNTTNTNNDVRHFTSLALGAAFQGNPKVQSKGFNLNFVPSLLRLLNIETDNNIKFRLLFTLSTLLRNYPQAQMSFVEHGGIETIVKIFDETKSHYKLQMRTIELMGDLIAEKDNEMDDKRQAYEKKPLRATRVPLRRSENVYYLKPRASHHSVTLEIPTPTEYAEAMEPTPTPPPPPVQVRHHRSSRAEIIYIDEEKPTTPPPPVQARHHRSSRHEVIYIDEDKSTTLPPPPPPPVQVRHHRSSRAEIIYIDEEKPTTPPPVQARHHRSSRHEVIYVDEGKSTTPPPPPVQVRHHRSSRPEVIYADEEKPKTYTDSFIYFDENGSEIKYIDENSGKVKYINERIPSPQYVQYPYDDHKKKRNSYEQKIIYIEEKDEQYSPEPQVIYINDKDHRHSKEPEVVYVEKDDQRRTHQAERHTQKSDTIDVDNTKKRHSHQTEVIYIEEKSHRRRHDSEVIPVEKKDSQRHDESEMFHIEKKDKRRRHESEVIYIQDDSLLNPNDYKMVYTQPPITKVFN</sequence>
<dbReference type="PANTHER" id="PTHR19316:SF35">
    <property type="entry name" value="NUCLEOTIDE EXCHANGE FACTOR SIL1"/>
    <property type="match status" value="1"/>
</dbReference>
<evidence type="ECO:0000256" key="13">
    <source>
        <dbReference type="PROSITE-ProRule" id="PRU00125"/>
    </source>
</evidence>
<dbReference type="Gene3D" id="1.25.10.10">
    <property type="entry name" value="Leucine-rich Repeat Variant"/>
    <property type="match status" value="1"/>
</dbReference>
<evidence type="ECO:0000256" key="7">
    <source>
        <dbReference type="ARBA" id="ARBA00022824"/>
    </source>
</evidence>
<keyword evidence="5 13" id="KW-0479">Metal-binding</keyword>
<dbReference type="CDD" id="cd08368">
    <property type="entry name" value="LIM"/>
    <property type="match status" value="3"/>
</dbReference>
<protein>
    <recommendedName>
        <fullName evidence="3">Nucleotide exchange factor SIL1</fullName>
    </recommendedName>
</protein>
<evidence type="ECO:0000256" key="1">
    <source>
        <dbReference type="ARBA" id="ARBA00004319"/>
    </source>
</evidence>
<dbReference type="GO" id="GO:0005788">
    <property type="term" value="C:endoplasmic reticulum lumen"/>
    <property type="evidence" value="ECO:0007669"/>
    <property type="project" value="UniProtKB-SubCell"/>
</dbReference>
<feature type="domain" description="LIM zinc-binding" evidence="15">
    <location>
        <begin position="14"/>
        <end position="81"/>
    </location>
</feature>
<dbReference type="InterPro" id="IPR011989">
    <property type="entry name" value="ARM-like"/>
</dbReference>
<evidence type="ECO:0000256" key="9">
    <source>
        <dbReference type="ARBA" id="ARBA00022927"/>
    </source>
</evidence>
<dbReference type="Proteomes" id="UP000663845">
    <property type="component" value="Unassembled WGS sequence"/>
</dbReference>
<dbReference type="GO" id="GO:0046872">
    <property type="term" value="F:metal ion binding"/>
    <property type="evidence" value="ECO:0007669"/>
    <property type="project" value="UniProtKB-KW"/>
</dbReference>
<dbReference type="PROSITE" id="PS00478">
    <property type="entry name" value="LIM_DOMAIN_1"/>
    <property type="match status" value="3"/>
</dbReference>
<dbReference type="PANTHER" id="PTHR19316">
    <property type="entry name" value="PROTEIN FOLDING REGULATOR"/>
    <property type="match status" value="1"/>
</dbReference>
<comment type="subcellular location">
    <subcellularLocation>
        <location evidence="1">Endoplasmic reticulum lumen</location>
    </subcellularLocation>
</comment>
<dbReference type="AlphaFoldDB" id="A0A814DEN6"/>
<dbReference type="SUPFAM" id="SSF48371">
    <property type="entry name" value="ARM repeat"/>
    <property type="match status" value="1"/>
</dbReference>
<evidence type="ECO:0000259" key="15">
    <source>
        <dbReference type="PROSITE" id="PS50023"/>
    </source>
</evidence>
<dbReference type="InterPro" id="IPR050693">
    <property type="entry name" value="Hsp70_NEF-Inhibitors"/>
</dbReference>